<evidence type="ECO:0000313" key="5">
    <source>
        <dbReference type="EMBL" id="KAK0178974.1"/>
    </source>
</evidence>
<dbReference type="EMBL" id="JAQQBR010000004">
    <property type="protein sequence ID" value="KAK0178974.1"/>
    <property type="molecule type" value="Genomic_DNA"/>
</dbReference>
<dbReference type="GO" id="GO:0005778">
    <property type="term" value="C:peroxisomal membrane"/>
    <property type="evidence" value="ECO:0007669"/>
    <property type="project" value="UniProtKB-SubCell"/>
</dbReference>
<sequence length="235" mass="26999">MKSLEVISDYLDSYEGRDKFLRTFSYVAKLATILPKSNDTVIKLNRFSSQMSGCRVILRLLDDIPTLHAAINYDWGRQEPDGLMRCLELIELFVDIIYSPIETISWAGGQELISIDVNKWDNVSTYFWIISLSLTLIKSMRKYQQLSFQRKLYLETLSHYNSDVRTLNNLMRGKTLLCIRMILDLTFAISYLPAGKLWGGKLTPWQIGGIGTISSFIGLYQALSERLANYKIKNT</sequence>
<keyword evidence="6" id="KW-1185">Reference proteome</keyword>
<evidence type="ECO:0000313" key="6">
    <source>
        <dbReference type="Proteomes" id="UP001168972"/>
    </source>
</evidence>
<protein>
    <recommendedName>
        <fullName evidence="7">Peroxisomal membrane protein 11C</fullName>
    </recommendedName>
</protein>
<keyword evidence="2" id="KW-0576">Peroxisome</keyword>
<evidence type="ECO:0008006" key="7">
    <source>
        <dbReference type="Google" id="ProtNLM"/>
    </source>
</evidence>
<proteinExistence type="predicted"/>
<dbReference type="PANTHER" id="PTHR20990:SF1">
    <property type="entry name" value="PEROXISOMAL MEMBRANE PROTEIN 11C"/>
    <property type="match status" value="1"/>
</dbReference>
<keyword evidence="1 4" id="KW-0472">Membrane</keyword>
<gene>
    <name evidence="5" type="ORF">PV327_007807</name>
</gene>
<evidence type="ECO:0000256" key="2">
    <source>
        <dbReference type="ARBA" id="ARBA00023140"/>
    </source>
</evidence>
<organism evidence="5 6">
    <name type="scientific">Microctonus hyperodae</name>
    <name type="common">Parasitoid wasp</name>
    <dbReference type="NCBI Taxonomy" id="165561"/>
    <lineage>
        <taxon>Eukaryota</taxon>
        <taxon>Metazoa</taxon>
        <taxon>Ecdysozoa</taxon>
        <taxon>Arthropoda</taxon>
        <taxon>Hexapoda</taxon>
        <taxon>Insecta</taxon>
        <taxon>Pterygota</taxon>
        <taxon>Neoptera</taxon>
        <taxon>Endopterygota</taxon>
        <taxon>Hymenoptera</taxon>
        <taxon>Apocrita</taxon>
        <taxon>Ichneumonoidea</taxon>
        <taxon>Braconidae</taxon>
        <taxon>Euphorinae</taxon>
        <taxon>Microctonus</taxon>
    </lineage>
</organism>
<evidence type="ECO:0000256" key="1">
    <source>
        <dbReference type="ARBA" id="ARBA00023136"/>
    </source>
</evidence>
<dbReference type="GO" id="GO:0016559">
    <property type="term" value="P:peroxisome fission"/>
    <property type="evidence" value="ECO:0007669"/>
    <property type="project" value="InterPro"/>
</dbReference>
<dbReference type="Proteomes" id="UP001168972">
    <property type="component" value="Unassembled WGS sequence"/>
</dbReference>
<dbReference type="PANTHER" id="PTHR20990">
    <property type="entry name" value="PEROXISOMAL BIOGENESIS FACTOR 11"/>
    <property type="match status" value="1"/>
</dbReference>
<evidence type="ECO:0000256" key="3">
    <source>
        <dbReference type="ARBA" id="ARBA00046271"/>
    </source>
</evidence>
<feature type="transmembrane region" description="Helical" evidence="4">
    <location>
        <begin position="205"/>
        <end position="223"/>
    </location>
</feature>
<feature type="transmembrane region" description="Helical" evidence="4">
    <location>
        <begin position="175"/>
        <end position="193"/>
    </location>
</feature>
<comment type="caution">
    <text evidence="5">The sequence shown here is derived from an EMBL/GenBank/DDBJ whole genome shotgun (WGS) entry which is preliminary data.</text>
</comment>
<keyword evidence="4" id="KW-1133">Transmembrane helix</keyword>
<dbReference type="Pfam" id="PF05648">
    <property type="entry name" value="PEX11"/>
    <property type="match status" value="1"/>
</dbReference>
<reference evidence="5" key="2">
    <citation type="submission" date="2023-03" db="EMBL/GenBank/DDBJ databases">
        <authorList>
            <person name="Inwood S.N."/>
            <person name="Skelly J.G."/>
            <person name="Guhlin J."/>
            <person name="Harrop T.W.R."/>
            <person name="Goldson S.G."/>
            <person name="Dearden P.K."/>
        </authorList>
    </citation>
    <scope>NUCLEOTIDE SEQUENCE</scope>
    <source>
        <strain evidence="5">Lincoln</strain>
        <tissue evidence="5">Whole body</tissue>
    </source>
</reference>
<keyword evidence="4" id="KW-0812">Transmembrane</keyword>
<dbReference type="InterPro" id="IPR008733">
    <property type="entry name" value="PEX11"/>
</dbReference>
<reference evidence="5" key="1">
    <citation type="journal article" date="2023" name="bioRxiv">
        <title>Scaffold-level genome assemblies of two parasitoid biocontrol wasps reveal the parthenogenesis mechanism and an associated novel virus.</title>
        <authorList>
            <person name="Inwood S."/>
            <person name="Skelly J."/>
            <person name="Guhlin J."/>
            <person name="Harrop T."/>
            <person name="Goldson S."/>
            <person name="Dearden P."/>
        </authorList>
    </citation>
    <scope>NUCLEOTIDE SEQUENCE</scope>
    <source>
        <strain evidence="5">Lincoln</strain>
        <tissue evidence="5">Whole body</tissue>
    </source>
</reference>
<evidence type="ECO:0000256" key="4">
    <source>
        <dbReference type="SAM" id="Phobius"/>
    </source>
</evidence>
<name>A0AA39KZ00_MICHY</name>
<dbReference type="AlphaFoldDB" id="A0AA39KZ00"/>
<dbReference type="InterPro" id="IPR026510">
    <property type="entry name" value="PEX11C_met"/>
</dbReference>
<comment type="subcellular location">
    <subcellularLocation>
        <location evidence="3">Peroxisome membrane</location>
    </subcellularLocation>
</comment>
<accession>A0AA39KZ00</accession>